<dbReference type="RefSeq" id="WP_301164760.1">
    <property type="nucleotide sequence ID" value="NZ_JAUHTR010000001.1"/>
</dbReference>
<dbReference type="PANTHER" id="PTHR10204">
    <property type="entry name" value="NAD P H OXIDOREDUCTASE-RELATED"/>
    <property type="match status" value="1"/>
</dbReference>
<evidence type="ECO:0000259" key="3">
    <source>
        <dbReference type="Pfam" id="PF02525"/>
    </source>
</evidence>
<gene>
    <name evidence="4" type="ORF">QYB97_04645</name>
</gene>
<reference evidence="4" key="1">
    <citation type="submission" date="2023-07" db="EMBL/GenBank/DDBJ databases">
        <title>Fictibacillus sp. isolated from freshwater pond.</title>
        <authorList>
            <person name="Kirdat K."/>
            <person name="Bhat A."/>
            <person name="Mourya A."/>
            <person name="Yadav A."/>
        </authorList>
    </citation>
    <scope>NUCLEOTIDE SEQUENCE</scope>
    <source>
        <strain evidence="4">NE201</strain>
    </source>
</reference>
<comment type="similarity">
    <text evidence="1">Belongs to the NAD(P)H dehydrogenase (quinone) family.</text>
</comment>
<dbReference type="InterPro" id="IPR029039">
    <property type="entry name" value="Flavoprotein-like_sf"/>
</dbReference>
<keyword evidence="2 4" id="KW-0560">Oxidoreductase</keyword>
<evidence type="ECO:0000256" key="1">
    <source>
        <dbReference type="ARBA" id="ARBA00006252"/>
    </source>
</evidence>
<dbReference type="EC" id="1.-.-.-" evidence="4"/>
<sequence>MMNHLLLFCHPSSHSFNHALLEVYSKELEKSGHSVDVRNLYDLDFQPVLTESEYKNSLEFRYEADVLKEQEYIAWCDRLALIYPVWWGGMPALLKGYIDRVFSYGFAYELDGEEPVPRLQGKSAVTICTTGTPSEIYDENGMHDAMDTARNVSIFEFCGIKATHSLYFGNVILAGDEKRRNMLEEVRQLAVSGPKPY</sequence>
<dbReference type="SUPFAM" id="SSF52218">
    <property type="entry name" value="Flavoproteins"/>
    <property type="match status" value="1"/>
</dbReference>
<evidence type="ECO:0000256" key="2">
    <source>
        <dbReference type="ARBA" id="ARBA00023002"/>
    </source>
</evidence>
<protein>
    <submittedName>
        <fullName evidence="4">NAD(P)H-dependent oxidoreductase</fullName>
        <ecNumber evidence="4">1.-.-.-</ecNumber>
        <ecNumber evidence="4">1.6.99.-</ecNumber>
    </submittedName>
</protein>
<proteinExistence type="inferred from homology"/>
<dbReference type="InterPro" id="IPR051545">
    <property type="entry name" value="NAD(P)H_dehydrogenase_qn"/>
</dbReference>
<evidence type="ECO:0000313" key="4">
    <source>
        <dbReference type="EMBL" id="MDN4523748.1"/>
    </source>
</evidence>
<name>A0ABT8HSL4_9BACL</name>
<comment type="caution">
    <text evidence="4">The sequence shown here is derived from an EMBL/GenBank/DDBJ whole genome shotgun (WGS) entry which is preliminary data.</text>
</comment>
<dbReference type="Pfam" id="PF02525">
    <property type="entry name" value="Flavodoxin_2"/>
    <property type="match status" value="1"/>
</dbReference>
<feature type="domain" description="Flavodoxin-like fold" evidence="3">
    <location>
        <begin position="2"/>
        <end position="188"/>
    </location>
</feature>
<dbReference type="InterPro" id="IPR003680">
    <property type="entry name" value="Flavodoxin_fold"/>
</dbReference>
<dbReference type="EMBL" id="JAUHTR010000001">
    <property type="protein sequence ID" value="MDN4523748.1"/>
    <property type="molecule type" value="Genomic_DNA"/>
</dbReference>
<accession>A0ABT8HSL4</accession>
<dbReference type="GO" id="GO:0016491">
    <property type="term" value="F:oxidoreductase activity"/>
    <property type="evidence" value="ECO:0007669"/>
    <property type="project" value="UniProtKB-KW"/>
</dbReference>
<evidence type="ECO:0000313" key="5">
    <source>
        <dbReference type="Proteomes" id="UP001172721"/>
    </source>
</evidence>
<organism evidence="4 5">
    <name type="scientific">Fictibacillus fluitans</name>
    <dbReference type="NCBI Taxonomy" id="3058422"/>
    <lineage>
        <taxon>Bacteria</taxon>
        <taxon>Bacillati</taxon>
        <taxon>Bacillota</taxon>
        <taxon>Bacilli</taxon>
        <taxon>Bacillales</taxon>
        <taxon>Fictibacillaceae</taxon>
        <taxon>Fictibacillus</taxon>
    </lineage>
</organism>
<dbReference type="Proteomes" id="UP001172721">
    <property type="component" value="Unassembled WGS sequence"/>
</dbReference>
<dbReference type="EC" id="1.6.99.-" evidence="4"/>
<dbReference type="Gene3D" id="3.40.50.360">
    <property type="match status" value="1"/>
</dbReference>
<keyword evidence="5" id="KW-1185">Reference proteome</keyword>
<dbReference type="PANTHER" id="PTHR10204:SF34">
    <property type="entry name" value="NAD(P)H DEHYDROGENASE [QUINONE] 1 ISOFORM 1"/>
    <property type="match status" value="1"/>
</dbReference>